<dbReference type="PANTHER" id="PTHR43394">
    <property type="entry name" value="ATP-DEPENDENT PERMEASE MDL1, MITOCHONDRIAL"/>
    <property type="match status" value="1"/>
</dbReference>
<proteinExistence type="predicted"/>
<feature type="transmembrane region" description="Helical" evidence="8">
    <location>
        <begin position="145"/>
        <end position="162"/>
    </location>
</feature>
<evidence type="ECO:0000256" key="1">
    <source>
        <dbReference type="ARBA" id="ARBA00004651"/>
    </source>
</evidence>
<name>A0A7Z8Y952_9ACTO</name>
<evidence type="ECO:0000313" key="11">
    <source>
        <dbReference type="EMBL" id="VDG76279.1"/>
    </source>
</evidence>
<dbReference type="PROSITE" id="PS50929">
    <property type="entry name" value="ABC_TM1F"/>
    <property type="match status" value="1"/>
</dbReference>
<dbReference type="InterPro" id="IPR003593">
    <property type="entry name" value="AAA+_ATPase"/>
</dbReference>
<dbReference type="Gene3D" id="3.40.50.300">
    <property type="entry name" value="P-loop containing nucleotide triphosphate hydrolases"/>
    <property type="match status" value="1"/>
</dbReference>
<dbReference type="InterPro" id="IPR039421">
    <property type="entry name" value="Type_1_exporter"/>
</dbReference>
<keyword evidence="4 11" id="KW-0067">ATP-binding</keyword>
<evidence type="ECO:0000256" key="7">
    <source>
        <dbReference type="SAM" id="MobiDB-lite"/>
    </source>
</evidence>
<dbReference type="InterPro" id="IPR017871">
    <property type="entry name" value="ABC_transporter-like_CS"/>
</dbReference>
<feature type="transmembrane region" description="Helical" evidence="8">
    <location>
        <begin position="57"/>
        <end position="80"/>
    </location>
</feature>
<organism evidence="11 12">
    <name type="scientific">Actinobaculum suis</name>
    <dbReference type="NCBI Taxonomy" id="1657"/>
    <lineage>
        <taxon>Bacteria</taxon>
        <taxon>Bacillati</taxon>
        <taxon>Actinomycetota</taxon>
        <taxon>Actinomycetes</taxon>
        <taxon>Actinomycetales</taxon>
        <taxon>Actinomycetaceae</taxon>
        <taxon>Actinobaculum</taxon>
    </lineage>
</organism>
<dbReference type="InterPro" id="IPR036640">
    <property type="entry name" value="ABC1_TM_sf"/>
</dbReference>
<dbReference type="SMART" id="SM00382">
    <property type="entry name" value="AAA"/>
    <property type="match status" value="1"/>
</dbReference>
<feature type="domain" description="ABC transporter" evidence="9">
    <location>
        <begin position="398"/>
        <end position="636"/>
    </location>
</feature>
<gene>
    <name evidence="11" type="primary">cydD_1</name>
    <name evidence="11" type="ORF">NCTC10327_00941</name>
</gene>
<sequence length="675" mass="70594">MKALPQEERVALRRIIKLLEVNKRDFWLSVLAGAVGIGSAVGLSAVSAWMITRASQMPPVMALSISATAVRALGVSKAVLRYFNRIFSHRVALYGMSSLRTTVYSTLADSSTDVVTSVRRGDLLARMNTDVDAVGELIVKGIQPTWVAFFVSLISVAIVGSLSLPIGIVLLLGLIVSGIVGPYFALKGGRLAEETQVKDRTEISSRALTMLDSADELRISGKLSKLEAAQAHTEAKIYRNRDAAARPQALSIAIDTLAMGATVVLAIIIGSLQLAQGTLSETALAVCVLTPLAAFEGTQPLGEAAIQMVRSGKAAQRILDLLDRARAASSKSETAAAETVGSAQSAATTETVGSGQTADAVETTAAETDATTAGTTADTAAAGVAAAGVAADAAASGLVAHDLIIGWPDGPDVAGPFNFAFPRGKAVAIVGPSGIGKSTLLFSMSGMLSPHAGSMRLEGREVSRMDRTEVSQLLSLTAEDAHIFETSVLENLRVARPSVTEREAIVLLAEVGLGEWLTQLPDGVHTIMGDDAATISGGERRRLLLARALASPAQYLLLDEPGEHLDPETADPLIRDLLRAGKRTQHPRTIILATHRLTPLDAADHVILLARQENGEVGVAHSGTHAELVASVPEYAWAVAQEAAAPEAIMAETPAADPLLGPTFTAENMPAEAQR</sequence>
<dbReference type="PANTHER" id="PTHR43394:SF1">
    <property type="entry name" value="ATP-BINDING CASSETTE SUB-FAMILY B MEMBER 10, MITOCHONDRIAL"/>
    <property type="match status" value="1"/>
</dbReference>
<comment type="caution">
    <text evidence="11">The sequence shown here is derived from an EMBL/GenBank/DDBJ whole genome shotgun (WGS) entry which is preliminary data.</text>
</comment>
<keyword evidence="2 8" id="KW-0812">Transmembrane</keyword>
<dbReference type="InterPro" id="IPR011527">
    <property type="entry name" value="ABC1_TM_dom"/>
</dbReference>
<dbReference type="GO" id="GO:0005886">
    <property type="term" value="C:plasma membrane"/>
    <property type="evidence" value="ECO:0007669"/>
    <property type="project" value="UniProtKB-SubCell"/>
</dbReference>
<dbReference type="EMBL" id="UYIO01000001">
    <property type="protein sequence ID" value="VDG76279.1"/>
    <property type="molecule type" value="Genomic_DNA"/>
</dbReference>
<feature type="compositionally biased region" description="Low complexity" evidence="7">
    <location>
        <begin position="357"/>
        <end position="372"/>
    </location>
</feature>
<dbReference type="PROSITE" id="PS00211">
    <property type="entry name" value="ABC_TRANSPORTER_1"/>
    <property type="match status" value="1"/>
</dbReference>
<dbReference type="InterPro" id="IPR003439">
    <property type="entry name" value="ABC_transporter-like_ATP-bd"/>
</dbReference>
<feature type="transmembrane region" description="Helical" evidence="8">
    <location>
        <begin position="249"/>
        <end position="272"/>
    </location>
</feature>
<dbReference type="AlphaFoldDB" id="A0A7Z8Y952"/>
<keyword evidence="6 8" id="KW-0472">Membrane</keyword>
<dbReference type="Proteomes" id="UP000269974">
    <property type="component" value="Unassembled WGS sequence"/>
</dbReference>
<evidence type="ECO:0000256" key="8">
    <source>
        <dbReference type="SAM" id="Phobius"/>
    </source>
</evidence>
<dbReference type="Pfam" id="PF00664">
    <property type="entry name" value="ABC_membrane"/>
    <property type="match status" value="1"/>
</dbReference>
<evidence type="ECO:0000313" key="12">
    <source>
        <dbReference type="Proteomes" id="UP000269974"/>
    </source>
</evidence>
<feature type="compositionally biased region" description="Polar residues" evidence="7">
    <location>
        <begin position="341"/>
        <end position="356"/>
    </location>
</feature>
<feature type="transmembrane region" description="Helical" evidence="8">
    <location>
        <begin position="26"/>
        <end position="51"/>
    </location>
</feature>
<feature type="region of interest" description="Disordered" evidence="7">
    <location>
        <begin position="333"/>
        <end position="372"/>
    </location>
</feature>
<keyword evidence="5 8" id="KW-1133">Transmembrane helix</keyword>
<dbReference type="Gene3D" id="1.20.1560.10">
    <property type="entry name" value="ABC transporter type 1, transmembrane domain"/>
    <property type="match status" value="1"/>
</dbReference>
<evidence type="ECO:0000259" key="9">
    <source>
        <dbReference type="PROSITE" id="PS50893"/>
    </source>
</evidence>
<dbReference type="GO" id="GO:0016887">
    <property type="term" value="F:ATP hydrolysis activity"/>
    <property type="evidence" value="ECO:0007669"/>
    <property type="project" value="InterPro"/>
</dbReference>
<dbReference type="RefSeq" id="WP_185933966.1">
    <property type="nucleotide sequence ID" value="NZ_UYIO01000001.1"/>
</dbReference>
<dbReference type="PROSITE" id="PS50893">
    <property type="entry name" value="ABC_TRANSPORTER_2"/>
    <property type="match status" value="1"/>
</dbReference>
<dbReference type="GO" id="GO:0005524">
    <property type="term" value="F:ATP binding"/>
    <property type="evidence" value="ECO:0007669"/>
    <property type="project" value="UniProtKB-KW"/>
</dbReference>
<dbReference type="Pfam" id="PF00005">
    <property type="entry name" value="ABC_tran"/>
    <property type="match status" value="1"/>
</dbReference>
<evidence type="ECO:0000256" key="2">
    <source>
        <dbReference type="ARBA" id="ARBA00022692"/>
    </source>
</evidence>
<evidence type="ECO:0000256" key="4">
    <source>
        <dbReference type="ARBA" id="ARBA00022840"/>
    </source>
</evidence>
<evidence type="ECO:0000256" key="6">
    <source>
        <dbReference type="ARBA" id="ARBA00023136"/>
    </source>
</evidence>
<feature type="domain" description="ABC transmembrane type-1" evidence="10">
    <location>
        <begin position="27"/>
        <end position="310"/>
    </location>
</feature>
<reference evidence="11 12" key="1">
    <citation type="submission" date="2018-11" db="EMBL/GenBank/DDBJ databases">
        <authorList>
            <consortium name="Pathogen Informatics"/>
        </authorList>
    </citation>
    <scope>NUCLEOTIDE SEQUENCE [LARGE SCALE GENOMIC DNA]</scope>
    <source>
        <strain evidence="11 12">NCTC10327</strain>
    </source>
</reference>
<evidence type="ECO:0000256" key="5">
    <source>
        <dbReference type="ARBA" id="ARBA00022989"/>
    </source>
</evidence>
<dbReference type="GO" id="GO:0015421">
    <property type="term" value="F:ABC-type oligopeptide transporter activity"/>
    <property type="evidence" value="ECO:0007669"/>
    <property type="project" value="TreeGrafter"/>
</dbReference>
<dbReference type="InterPro" id="IPR027417">
    <property type="entry name" value="P-loop_NTPase"/>
</dbReference>
<comment type="subcellular location">
    <subcellularLocation>
        <location evidence="1">Cell membrane</location>
        <topology evidence="1">Multi-pass membrane protein</topology>
    </subcellularLocation>
</comment>
<dbReference type="SUPFAM" id="SSF90123">
    <property type="entry name" value="ABC transporter transmembrane region"/>
    <property type="match status" value="1"/>
</dbReference>
<protein>
    <submittedName>
        <fullName evidence="11">ABC transporter ATP-binding protein</fullName>
    </submittedName>
</protein>
<evidence type="ECO:0000259" key="10">
    <source>
        <dbReference type="PROSITE" id="PS50929"/>
    </source>
</evidence>
<evidence type="ECO:0000256" key="3">
    <source>
        <dbReference type="ARBA" id="ARBA00022741"/>
    </source>
</evidence>
<keyword evidence="3" id="KW-0547">Nucleotide-binding</keyword>
<accession>A0A7Z8Y952</accession>
<feature type="transmembrane region" description="Helical" evidence="8">
    <location>
        <begin position="168"/>
        <end position="186"/>
    </location>
</feature>
<dbReference type="SUPFAM" id="SSF52540">
    <property type="entry name" value="P-loop containing nucleoside triphosphate hydrolases"/>
    <property type="match status" value="1"/>
</dbReference>